<evidence type="ECO:0000256" key="1">
    <source>
        <dbReference type="SAM" id="MobiDB-lite"/>
    </source>
</evidence>
<name>A0ABD3MLT4_9STRA</name>
<dbReference type="InterPro" id="IPR027417">
    <property type="entry name" value="P-loop_NTPase"/>
</dbReference>
<proteinExistence type="predicted"/>
<sequence length="684" mass="76997">MSATSHVIGKSTKKELVEALKKASAQLKQTKKPQNREKKVDVTSPVSPIIKNHAGNDQDKVDDMNNKAPIRLLEANEKIQDALKWYNALLNELVFNIKDESLLHIEDDLELSSAGATAINEPIKKPRVVLTLEQVAAALSHCDSEDTLANVETGVDLFQWDSHSVWTIDITEQAHKFFQKHIKKDKALCERIIRRLTLLATGQWPYVLCKSLKSKSIGKYGKKINLYETKIDSASRIIWEVAIAFSPRRSSLDQSYCEQVIRVWAIVLDHDNLARAIDQTIDRIEQSHLRGEDCAICAELVKSQNRPRPSQDTIGVTRIPRVFPMSNEMSCSGPSATDQTAKERTRHFHPASDDPRQFTLLKLRQLFLTKNDVLCREVERSFNNMGLAWRKRCGAASNKNACTGEVGSVTGLVNSKLTKFMTSSEWLEALDMLLPGQKFFSPQEIEQRSDERKLKDTVTRGEVLAKDQFRIMLKHGLYNLKQGGYYDECDLVYNIAGRISLLDVSYFDHMDQESVLPVDSLFVDECQDWTQAELYVLAKLCGDPNALFLAGDTAQSIAVGVDFRFTDVRQTFYNHFGGLEPELLQLSHNYRSHAGVLRLAACVVELIYFFFSTSLDKLPPDLGLFDGPKPIIMKVASTADLILMLDGAKRETSRIEFGAHQVVIVRSDEAKKNCLMSSVLIVTG</sequence>
<accession>A0ABD3MLT4</accession>
<dbReference type="PANTHER" id="PTHR21529:SF4">
    <property type="entry name" value="TPR AND ANKYRIN REPEAT-CONTAINING PROTEIN 1"/>
    <property type="match status" value="1"/>
</dbReference>
<dbReference type="AlphaFoldDB" id="A0ABD3MLT4"/>
<evidence type="ECO:0000313" key="3">
    <source>
        <dbReference type="Proteomes" id="UP001530315"/>
    </source>
</evidence>
<keyword evidence="3" id="KW-1185">Reference proteome</keyword>
<dbReference type="Gene3D" id="3.40.50.300">
    <property type="entry name" value="P-loop containing nucleotide triphosphate hydrolases"/>
    <property type="match status" value="1"/>
</dbReference>
<protein>
    <recommendedName>
        <fullName evidence="4">DNA helicase</fullName>
    </recommendedName>
</protein>
<comment type="caution">
    <text evidence="2">The sequence shown here is derived from an EMBL/GenBank/DDBJ whole genome shotgun (WGS) entry which is preliminary data.</text>
</comment>
<dbReference type="InterPro" id="IPR039904">
    <property type="entry name" value="TRANK1"/>
</dbReference>
<dbReference type="PANTHER" id="PTHR21529">
    <property type="entry name" value="MAMMARY TURMOR VIRUS RECEPTOR HOMOLOG 1, 2 MTVR1, 2"/>
    <property type="match status" value="1"/>
</dbReference>
<dbReference type="EMBL" id="JALLAZ020001759">
    <property type="protein sequence ID" value="KAL3765025.1"/>
    <property type="molecule type" value="Genomic_DNA"/>
</dbReference>
<reference evidence="2 3" key="1">
    <citation type="submission" date="2024-10" db="EMBL/GenBank/DDBJ databases">
        <title>Updated reference genomes for cyclostephanoid diatoms.</title>
        <authorList>
            <person name="Roberts W.R."/>
            <person name="Alverson A.J."/>
        </authorList>
    </citation>
    <scope>NUCLEOTIDE SEQUENCE [LARGE SCALE GENOMIC DNA]</scope>
    <source>
        <strain evidence="2 3">AJA276-08</strain>
    </source>
</reference>
<evidence type="ECO:0008006" key="4">
    <source>
        <dbReference type="Google" id="ProtNLM"/>
    </source>
</evidence>
<organism evidence="2 3">
    <name type="scientific">Stephanodiscus triporus</name>
    <dbReference type="NCBI Taxonomy" id="2934178"/>
    <lineage>
        <taxon>Eukaryota</taxon>
        <taxon>Sar</taxon>
        <taxon>Stramenopiles</taxon>
        <taxon>Ochrophyta</taxon>
        <taxon>Bacillariophyta</taxon>
        <taxon>Coscinodiscophyceae</taxon>
        <taxon>Thalassiosirophycidae</taxon>
        <taxon>Stephanodiscales</taxon>
        <taxon>Stephanodiscaceae</taxon>
        <taxon>Stephanodiscus</taxon>
    </lineage>
</organism>
<feature type="region of interest" description="Disordered" evidence="1">
    <location>
        <begin position="24"/>
        <end position="63"/>
    </location>
</feature>
<feature type="compositionally biased region" description="Basic and acidic residues" evidence="1">
    <location>
        <begin position="54"/>
        <end position="63"/>
    </location>
</feature>
<gene>
    <name evidence="2" type="ORF">ACHAW5_004284</name>
</gene>
<dbReference type="Proteomes" id="UP001530315">
    <property type="component" value="Unassembled WGS sequence"/>
</dbReference>
<dbReference type="SUPFAM" id="SSF52540">
    <property type="entry name" value="P-loop containing nucleoside triphosphate hydrolases"/>
    <property type="match status" value="1"/>
</dbReference>
<evidence type="ECO:0000313" key="2">
    <source>
        <dbReference type="EMBL" id="KAL3765025.1"/>
    </source>
</evidence>